<accession>A0A5C3MLI0</accession>
<reference evidence="2 3" key="1">
    <citation type="journal article" date="2019" name="Nat. Ecol. Evol.">
        <title>Megaphylogeny resolves global patterns of mushroom evolution.</title>
        <authorList>
            <person name="Varga T."/>
            <person name="Krizsan K."/>
            <person name="Foldi C."/>
            <person name="Dima B."/>
            <person name="Sanchez-Garcia M."/>
            <person name="Sanchez-Ramirez S."/>
            <person name="Szollosi G.J."/>
            <person name="Szarkandi J.G."/>
            <person name="Papp V."/>
            <person name="Albert L."/>
            <person name="Andreopoulos W."/>
            <person name="Angelini C."/>
            <person name="Antonin V."/>
            <person name="Barry K.W."/>
            <person name="Bougher N.L."/>
            <person name="Buchanan P."/>
            <person name="Buyck B."/>
            <person name="Bense V."/>
            <person name="Catcheside P."/>
            <person name="Chovatia M."/>
            <person name="Cooper J."/>
            <person name="Damon W."/>
            <person name="Desjardin D."/>
            <person name="Finy P."/>
            <person name="Geml J."/>
            <person name="Haridas S."/>
            <person name="Hughes K."/>
            <person name="Justo A."/>
            <person name="Karasinski D."/>
            <person name="Kautmanova I."/>
            <person name="Kiss B."/>
            <person name="Kocsube S."/>
            <person name="Kotiranta H."/>
            <person name="LaButti K.M."/>
            <person name="Lechner B.E."/>
            <person name="Liimatainen K."/>
            <person name="Lipzen A."/>
            <person name="Lukacs Z."/>
            <person name="Mihaltcheva S."/>
            <person name="Morgado L.N."/>
            <person name="Niskanen T."/>
            <person name="Noordeloos M.E."/>
            <person name="Ohm R.A."/>
            <person name="Ortiz-Santana B."/>
            <person name="Ovrebo C."/>
            <person name="Racz N."/>
            <person name="Riley R."/>
            <person name="Savchenko A."/>
            <person name="Shiryaev A."/>
            <person name="Soop K."/>
            <person name="Spirin V."/>
            <person name="Szebenyi C."/>
            <person name="Tomsovsky M."/>
            <person name="Tulloss R.E."/>
            <person name="Uehling J."/>
            <person name="Grigoriev I.V."/>
            <person name="Vagvolgyi C."/>
            <person name="Papp T."/>
            <person name="Martin F.M."/>
            <person name="Miettinen O."/>
            <person name="Hibbett D.S."/>
            <person name="Nagy L.G."/>
        </authorList>
    </citation>
    <scope>NUCLEOTIDE SEQUENCE [LARGE SCALE GENOMIC DNA]</scope>
    <source>
        <strain evidence="2 3">OMC1185</strain>
    </source>
</reference>
<feature type="chain" id="PRO_5022932789" description="Secreted protein" evidence="1">
    <location>
        <begin position="26"/>
        <end position="82"/>
    </location>
</feature>
<evidence type="ECO:0000313" key="2">
    <source>
        <dbReference type="EMBL" id="TFK46170.1"/>
    </source>
</evidence>
<gene>
    <name evidence="2" type="ORF">OE88DRAFT_1039974</name>
</gene>
<dbReference type="AlphaFoldDB" id="A0A5C3MLI0"/>
<evidence type="ECO:0008006" key="4">
    <source>
        <dbReference type="Google" id="ProtNLM"/>
    </source>
</evidence>
<name>A0A5C3MLI0_9AGAM</name>
<evidence type="ECO:0000256" key="1">
    <source>
        <dbReference type="SAM" id="SignalP"/>
    </source>
</evidence>
<organism evidence="2 3">
    <name type="scientific">Heliocybe sulcata</name>
    <dbReference type="NCBI Taxonomy" id="5364"/>
    <lineage>
        <taxon>Eukaryota</taxon>
        <taxon>Fungi</taxon>
        <taxon>Dikarya</taxon>
        <taxon>Basidiomycota</taxon>
        <taxon>Agaricomycotina</taxon>
        <taxon>Agaricomycetes</taxon>
        <taxon>Gloeophyllales</taxon>
        <taxon>Gloeophyllaceae</taxon>
        <taxon>Heliocybe</taxon>
    </lineage>
</organism>
<sequence>MLATWPSALLSCRATFFTPLWLLRATGPALNSPRDSRVTHLPTRFPSSSSDSWIRQIWLVDRWLFLTMEFTEGSVWHNYVCY</sequence>
<keyword evidence="3" id="KW-1185">Reference proteome</keyword>
<dbReference type="EMBL" id="ML213532">
    <property type="protein sequence ID" value="TFK46170.1"/>
    <property type="molecule type" value="Genomic_DNA"/>
</dbReference>
<dbReference type="Proteomes" id="UP000305948">
    <property type="component" value="Unassembled WGS sequence"/>
</dbReference>
<proteinExistence type="predicted"/>
<protein>
    <recommendedName>
        <fullName evidence="4">Secreted protein</fullName>
    </recommendedName>
</protein>
<feature type="signal peptide" evidence="1">
    <location>
        <begin position="1"/>
        <end position="25"/>
    </location>
</feature>
<keyword evidence="1" id="KW-0732">Signal</keyword>
<evidence type="ECO:0000313" key="3">
    <source>
        <dbReference type="Proteomes" id="UP000305948"/>
    </source>
</evidence>